<sequence>MNGRLMVNRRYQRKLVWTLDEKRELIQSIRKNYPIPSILVAEIPGNQYEIIDGLQRLFSIFSFIENAYSTKDELFFDIEEFPSAKSRSETKPFSDIGTGAKISRAEVVNIIGYNVPISILRGASDDEIDEVFRRINTYGRQLSDQDRRQSGVQDSFANMVRTLSSAFRGDSSSDLIGLDIMPSISIDLPKTNHGYGIQSDQTFWVKEGILRSTDLRDSEDEQCLSDIAACIVGGQLIRRSKDALDEIYNQGSPENNRMREALAFYGAEKFSEELHYCVEEIQKCCEAEGYTRMRNLLFETPSNNSFSAVFAAIVIAFHRVLIQRRRRISDYGAVKKALKNINRRIDTGRGSTTVAEREKNISAIVGLIEPSTVSDDLSSVYTNHSFIQIDERIQRSQIESSGYELKQGLLTLSPHNRGIDASIIDKVCKNICAIANNGPDQDGTIILGVADKEEDARRVESLDQILAKPVGKKYVVGLNREAKFLGISPEDYFSKWRNGIAGSALSDPLKKDVLSNISWNNYHGYGLIVIAVPKQKQLSFFGDAIYAREGDNLRSITGPKDIAGLAARFQ</sequence>
<dbReference type="CDD" id="cd16387">
    <property type="entry name" value="ParB_N_Srx"/>
    <property type="match status" value="1"/>
</dbReference>
<dbReference type="Proteomes" id="UP001163947">
    <property type="component" value="Chromosome"/>
</dbReference>
<dbReference type="GeneID" id="83621320"/>
<proteinExistence type="predicted"/>
<dbReference type="InterPro" id="IPR036086">
    <property type="entry name" value="ParB/Sulfiredoxin_sf"/>
</dbReference>
<reference evidence="2" key="1">
    <citation type="submission" date="2022-09" db="EMBL/GenBank/DDBJ databases">
        <title>The genome sequence of Rhodococcus aetherivorans N1.</title>
        <authorList>
            <person name="Jiang W."/>
        </authorList>
    </citation>
    <scope>NUCLEOTIDE SEQUENCE</scope>
    <source>
        <strain evidence="2">N1</strain>
    </source>
</reference>
<organism evidence="2 3">
    <name type="scientific">Rhodococcus aetherivorans</name>
    <dbReference type="NCBI Taxonomy" id="191292"/>
    <lineage>
        <taxon>Bacteria</taxon>
        <taxon>Bacillati</taxon>
        <taxon>Actinomycetota</taxon>
        <taxon>Actinomycetes</taxon>
        <taxon>Mycobacteriales</taxon>
        <taxon>Nocardiaceae</taxon>
        <taxon>Rhodococcus</taxon>
    </lineage>
</organism>
<dbReference type="PANTHER" id="PTHR39639">
    <property type="entry name" value="CHROMOSOME 16, WHOLE GENOME SHOTGUN SEQUENCE"/>
    <property type="match status" value="1"/>
</dbReference>
<evidence type="ECO:0000259" key="1">
    <source>
        <dbReference type="Pfam" id="PF03235"/>
    </source>
</evidence>
<dbReference type="PANTHER" id="PTHR39639:SF1">
    <property type="entry name" value="DUF262 DOMAIN-CONTAINING PROTEIN"/>
    <property type="match status" value="1"/>
</dbReference>
<evidence type="ECO:0000313" key="3">
    <source>
        <dbReference type="Proteomes" id="UP001163947"/>
    </source>
</evidence>
<dbReference type="InterPro" id="IPR038461">
    <property type="entry name" value="Schlafen_AlbA_2_dom_sf"/>
</dbReference>
<dbReference type="RefSeq" id="WP_263510293.1">
    <property type="nucleotide sequence ID" value="NZ_CP106982.1"/>
</dbReference>
<name>A0AA46SG28_9NOCA</name>
<dbReference type="Gene3D" id="3.30.950.30">
    <property type="entry name" value="Schlafen, AAA domain"/>
    <property type="match status" value="1"/>
</dbReference>
<dbReference type="AlphaFoldDB" id="A0AA46SG28"/>
<dbReference type="InterPro" id="IPR004919">
    <property type="entry name" value="GmrSD_N"/>
</dbReference>
<dbReference type="Pfam" id="PF03235">
    <property type="entry name" value="GmrSD_N"/>
    <property type="match status" value="1"/>
</dbReference>
<gene>
    <name evidence="2" type="ORF">OCS65_12845</name>
</gene>
<feature type="domain" description="GmrSD restriction endonucleases N-terminal" evidence="1">
    <location>
        <begin position="10"/>
        <end position="148"/>
    </location>
</feature>
<evidence type="ECO:0000313" key="2">
    <source>
        <dbReference type="EMBL" id="UYF96572.1"/>
    </source>
</evidence>
<protein>
    <submittedName>
        <fullName evidence="2">DUF262 domain-containing protein</fullName>
    </submittedName>
</protein>
<accession>A0AA46SG28</accession>
<dbReference type="SUPFAM" id="SSF110849">
    <property type="entry name" value="ParB/Sulfiredoxin"/>
    <property type="match status" value="1"/>
</dbReference>
<dbReference type="EMBL" id="CP106982">
    <property type="protein sequence ID" value="UYF96572.1"/>
    <property type="molecule type" value="Genomic_DNA"/>
</dbReference>